<sequence length="142" mass="15719">MLGLNGERLVIVDITCKTDRFNLSVVGNDFINDCCFGEDFSKWLVSALSEAGVPADVICMEDFGWANHAEHQGVSYLMCVAGNSEEDPSRPNYGEWHVMLERHRTFTQKLLGKNKTAATDPIVGKVTQVLRAARFADIAVEP</sequence>
<dbReference type="AlphaFoldDB" id="A0AB73PBL2"/>
<evidence type="ECO:0000313" key="2">
    <source>
        <dbReference type="Proteomes" id="UP000190210"/>
    </source>
</evidence>
<protein>
    <submittedName>
        <fullName evidence="1">Uncharacterized protein</fullName>
    </submittedName>
</protein>
<accession>A0AB73PBL2</accession>
<organism evidence="1 2">
    <name type="scientific">Xanthomonas axonopodis pv. clitoriae</name>
    <dbReference type="NCBI Taxonomy" id="487828"/>
    <lineage>
        <taxon>Bacteria</taxon>
        <taxon>Pseudomonadati</taxon>
        <taxon>Pseudomonadota</taxon>
        <taxon>Gammaproteobacteria</taxon>
        <taxon>Lysobacterales</taxon>
        <taxon>Lysobacteraceae</taxon>
        <taxon>Xanthomonas</taxon>
    </lineage>
</organism>
<comment type="caution">
    <text evidence="1">The sequence shown here is derived from an EMBL/GenBank/DDBJ whole genome shotgun (WGS) entry which is preliminary data.</text>
</comment>
<dbReference type="EMBL" id="LOKA01000078">
    <property type="protein sequence ID" value="OOW75881.1"/>
    <property type="molecule type" value="Genomic_DNA"/>
</dbReference>
<name>A0AB73PBL2_9XANT</name>
<proteinExistence type="predicted"/>
<dbReference type="Proteomes" id="UP000190210">
    <property type="component" value="Unassembled WGS sequence"/>
</dbReference>
<gene>
    <name evidence="1" type="ORF">Xclt_03925</name>
</gene>
<reference evidence="1 2" key="1">
    <citation type="submission" date="2015-12" db="EMBL/GenBank/DDBJ databases">
        <authorList>
            <person name="Bansal K."/>
            <person name="Midha S."/>
            <person name="Patil P.B."/>
        </authorList>
    </citation>
    <scope>NUCLEOTIDE SEQUENCE [LARGE SCALE GENOMIC DNA]</scope>
    <source>
        <strain evidence="1 2">LMG9045</strain>
    </source>
</reference>
<evidence type="ECO:0000313" key="1">
    <source>
        <dbReference type="EMBL" id="OOW75881.1"/>
    </source>
</evidence>